<dbReference type="Proteomes" id="UP000694397">
    <property type="component" value="Chromosome 1"/>
</dbReference>
<sequence>MKPFASGSRGDVEKGVKRKRVAHSLKLKLEVLKRLECGERQKDTAIALGLSKSTVNSIYVSREQIKARAQNVLGGDKLTKITRGRHEIYEKLERLLVQWIDSHSDRGIPLTTILIQEKARTLFVDLKNKALKEGDETVSKIKFKGSHGWFERFKKRAMLHNVKIRGDASADSEYATTFPTELQQIIEEGNYTSKQIFNVDETGLFWKRMPTRSVISKIEAQQRGHKASKDRLTLLLGGNLEGDVKLKPLLVYHSETPRALKGVVKHTLPVIWRSNRKAWVTCDLFMDYIKNYFCPFVREYCAKNSLDNKAILVLDNAPGHPFHIEDYGNIHVVFLPPNTTFFLQPMDQGVLNTFKAYYVQLQAIETIFTAWSMISKHTMNSAWKNLCPKYVHGFKGFEDDLKCVRKEIVLLAMKAGFEDVDDENVSELLASHNEILSNEELLQLDEERLKEERSDDGVPLGVPCGGLASRPGCVPPPSGLMPCVTG</sequence>
<dbReference type="GeneTree" id="ENSGT00940000163154"/>
<dbReference type="InterPro" id="IPR009057">
    <property type="entry name" value="Homeodomain-like_sf"/>
</dbReference>
<dbReference type="InterPro" id="IPR050863">
    <property type="entry name" value="CenT-Element_Derived"/>
</dbReference>
<keyword evidence="4" id="KW-1185">Reference proteome</keyword>
<reference evidence="3 4" key="1">
    <citation type="submission" date="2019-04" db="EMBL/GenBank/DDBJ databases">
        <authorList>
            <consortium name="Wellcome Sanger Institute Data Sharing"/>
        </authorList>
    </citation>
    <scope>NUCLEOTIDE SEQUENCE [LARGE SCALE GENOMIC DNA]</scope>
</reference>
<dbReference type="GO" id="GO:0005634">
    <property type="term" value="C:nucleus"/>
    <property type="evidence" value="ECO:0007669"/>
    <property type="project" value="TreeGrafter"/>
</dbReference>
<dbReference type="Gene3D" id="3.30.420.10">
    <property type="entry name" value="Ribonuclease H-like superfamily/Ribonuclease H"/>
    <property type="match status" value="1"/>
</dbReference>
<evidence type="ECO:0000313" key="4">
    <source>
        <dbReference type="Proteomes" id="UP000694397"/>
    </source>
</evidence>
<evidence type="ECO:0000313" key="3">
    <source>
        <dbReference type="Ensembl" id="ENSSFOP00015033159.2"/>
    </source>
</evidence>
<dbReference type="PANTHER" id="PTHR19303:SF26">
    <property type="entry name" value="TIGGER TRANSPOSABLE ELEMENT-DERIVED PROTEIN 1"/>
    <property type="match status" value="1"/>
</dbReference>
<dbReference type="InterPro" id="IPR006600">
    <property type="entry name" value="HTH_CenpB_DNA-bd_dom"/>
</dbReference>
<dbReference type="SUPFAM" id="SSF46689">
    <property type="entry name" value="Homeodomain-like"/>
    <property type="match status" value="2"/>
</dbReference>
<dbReference type="PANTHER" id="PTHR19303">
    <property type="entry name" value="TRANSPOSON"/>
    <property type="match status" value="1"/>
</dbReference>
<feature type="domain" description="HTH CENPB-type" evidence="2">
    <location>
        <begin position="80"/>
        <end position="163"/>
    </location>
</feature>
<organism evidence="3 4">
    <name type="scientific">Scleropages formosus</name>
    <name type="common">Asian bonytongue</name>
    <name type="synonym">Osteoglossum formosum</name>
    <dbReference type="NCBI Taxonomy" id="113540"/>
    <lineage>
        <taxon>Eukaryota</taxon>
        <taxon>Metazoa</taxon>
        <taxon>Chordata</taxon>
        <taxon>Craniata</taxon>
        <taxon>Vertebrata</taxon>
        <taxon>Euteleostomi</taxon>
        <taxon>Actinopterygii</taxon>
        <taxon>Neopterygii</taxon>
        <taxon>Teleostei</taxon>
        <taxon>Osteoglossocephala</taxon>
        <taxon>Osteoglossomorpha</taxon>
        <taxon>Osteoglossiformes</taxon>
        <taxon>Osteoglossidae</taxon>
        <taxon>Scleropages</taxon>
    </lineage>
</organism>
<evidence type="ECO:0000259" key="2">
    <source>
        <dbReference type="PROSITE" id="PS51253"/>
    </source>
</evidence>
<proteinExistence type="predicted"/>
<dbReference type="Pfam" id="PF03184">
    <property type="entry name" value="DDE_1"/>
    <property type="match status" value="1"/>
</dbReference>
<dbReference type="Gene3D" id="1.10.10.60">
    <property type="entry name" value="Homeodomain-like"/>
    <property type="match status" value="2"/>
</dbReference>
<dbReference type="AlphaFoldDB" id="A0A8C9SCF2"/>
<protein>
    <recommendedName>
        <fullName evidence="2">HTH CENPB-type domain-containing protein</fullName>
    </recommendedName>
</protein>
<dbReference type="GO" id="GO:0003677">
    <property type="term" value="F:DNA binding"/>
    <property type="evidence" value="ECO:0007669"/>
    <property type="project" value="UniProtKB-KW"/>
</dbReference>
<dbReference type="InterPro" id="IPR036397">
    <property type="entry name" value="RNaseH_sf"/>
</dbReference>
<dbReference type="SMART" id="SM00674">
    <property type="entry name" value="CENPB"/>
    <property type="match status" value="1"/>
</dbReference>
<dbReference type="Pfam" id="PF03221">
    <property type="entry name" value="HTH_Tnp_Tc5"/>
    <property type="match status" value="1"/>
</dbReference>
<keyword evidence="1" id="KW-0238">DNA-binding</keyword>
<dbReference type="InterPro" id="IPR004875">
    <property type="entry name" value="DDE_SF_endonuclease_dom"/>
</dbReference>
<name>A0A8C9SCF2_SCLFO</name>
<evidence type="ECO:0000256" key="1">
    <source>
        <dbReference type="ARBA" id="ARBA00023125"/>
    </source>
</evidence>
<accession>A0A8C9SCF2</accession>
<dbReference type="PROSITE" id="PS51253">
    <property type="entry name" value="HTH_CENPB"/>
    <property type="match status" value="1"/>
</dbReference>
<reference evidence="3" key="3">
    <citation type="submission" date="2025-09" db="UniProtKB">
        <authorList>
            <consortium name="Ensembl"/>
        </authorList>
    </citation>
    <scope>IDENTIFICATION</scope>
</reference>
<dbReference type="OrthoDB" id="125347at2759"/>
<reference evidence="3" key="2">
    <citation type="submission" date="2025-08" db="UniProtKB">
        <authorList>
            <consortium name="Ensembl"/>
        </authorList>
    </citation>
    <scope>IDENTIFICATION</scope>
</reference>
<dbReference type="Ensembl" id="ENSSFOT00015033523.2">
    <property type="protein sequence ID" value="ENSSFOP00015033159.2"/>
    <property type="gene ID" value="ENSSFOG00015021168.2"/>
</dbReference>